<comment type="caution">
    <text evidence="2">The sequence shown here is derived from an EMBL/GenBank/DDBJ whole genome shotgun (WGS) entry which is preliminary data.</text>
</comment>
<dbReference type="EMBL" id="JAGSOY010000001">
    <property type="protein sequence ID" value="MBU2709529.1"/>
    <property type="molecule type" value="Genomic_DNA"/>
</dbReference>
<gene>
    <name evidence="2" type="ORF">KCG35_00495</name>
</gene>
<feature type="transmembrane region" description="Helical" evidence="1">
    <location>
        <begin position="159"/>
        <end position="186"/>
    </location>
</feature>
<evidence type="ECO:0000256" key="1">
    <source>
        <dbReference type="SAM" id="Phobius"/>
    </source>
</evidence>
<dbReference type="Proteomes" id="UP000690515">
    <property type="component" value="Unassembled WGS sequence"/>
</dbReference>
<organism evidence="2 3">
    <name type="scientific">Zooshikella harenae</name>
    <dbReference type="NCBI Taxonomy" id="2827238"/>
    <lineage>
        <taxon>Bacteria</taxon>
        <taxon>Pseudomonadati</taxon>
        <taxon>Pseudomonadota</taxon>
        <taxon>Gammaproteobacteria</taxon>
        <taxon>Oceanospirillales</taxon>
        <taxon>Zooshikellaceae</taxon>
        <taxon>Zooshikella</taxon>
    </lineage>
</organism>
<feature type="transmembrane region" description="Helical" evidence="1">
    <location>
        <begin position="116"/>
        <end position="138"/>
    </location>
</feature>
<dbReference type="Pfam" id="PF01066">
    <property type="entry name" value="CDP-OH_P_transf"/>
    <property type="match status" value="1"/>
</dbReference>
<feature type="transmembrane region" description="Helical" evidence="1">
    <location>
        <begin position="32"/>
        <end position="50"/>
    </location>
</feature>
<dbReference type="InterPro" id="IPR043130">
    <property type="entry name" value="CDP-OH_PTrfase_TM_dom"/>
</dbReference>
<dbReference type="Gene3D" id="1.20.120.1760">
    <property type="match status" value="1"/>
</dbReference>
<keyword evidence="1" id="KW-0812">Transmembrane</keyword>
<keyword evidence="1" id="KW-1133">Transmembrane helix</keyword>
<evidence type="ECO:0000313" key="3">
    <source>
        <dbReference type="Proteomes" id="UP000690515"/>
    </source>
</evidence>
<evidence type="ECO:0000313" key="2">
    <source>
        <dbReference type="EMBL" id="MBU2709529.1"/>
    </source>
</evidence>
<reference evidence="2 3" key="1">
    <citation type="submission" date="2021-04" db="EMBL/GenBank/DDBJ databases">
        <authorList>
            <person name="Pira H."/>
            <person name="Risdian C."/>
            <person name="Wink J."/>
        </authorList>
    </citation>
    <scope>NUCLEOTIDE SEQUENCE [LARGE SCALE GENOMIC DNA]</scope>
    <source>
        <strain evidence="2 3">WH53</strain>
    </source>
</reference>
<dbReference type="InterPro" id="IPR000462">
    <property type="entry name" value="CDP-OH_P_trans"/>
</dbReference>
<dbReference type="RefSeq" id="WP_215817695.1">
    <property type="nucleotide sequence ID" value="NZ_JAGSOY010000001.1"/>
</dbReference>
<keyword evidence="3" id="KW-1185">Reference proteome</keyword>
<protein>
    <submittedName>
        <fullName evidence="2">CDP-alcohol phosphatidyltransferase family protein</fullName>
    </submittedName>
</protein>
<sequence>MPTIYDLKPKFQQLLQPIVNKLAQAGYTPNQVTISALIMSIIFGSLVALFPANTALLLLLPFVLFIRMALNAIDGLLARQHNMETKLGQLINELSDIISDTALYLPFALIENTYAPFVIIFVILAIVAETTGILAMVISHHRAYDGPMGKSDRAFSFGLLAILLSFSTPTYLINCLLAVLMILSLLTITNRCKAALSVN</sequence>
<proteinExistence type="predicted"/>
<keyword evidence="1" id="KW-0472">Membrane</keyword>
<name>A0ABS5Z6A8_9GAMM</name>
<accession>A0ABS5Z6A8</accession>